<dbReference type="InterPro" id="IPR002575">
    <property type="entry name" value="Aminoglycoside_PTrfase"/>
</dbReference>
<dbReference type="STRING" id="228958.SAMN04488007_0712"/>
<dbReference type="AlphaFoldDB" id="A0A1M6KA97"/>
<dbReference type="EMBL" id="FQZX01000001">
    <property type="protein sequence ID" value="SHJ55859.1"/>
    <property type="molecule type" value="Genomic_DNA"/>
</dbReference>
<protein>
    <submittedName>
        <fullName evidence="2">Phosphotransferase enzyme family protein</fullName>
    </submittedName>
</protein>
<gene>
    <name evidence="2" type="ORF">SAMN04488007_0712</name>
</gene>
<dbReference type="Pfam" id="PF01636">
    <property type="entry name" value="APH"/>
    <property type="match status" value="1"/>
</dbReference>
<dbReference type="GO" id="GO:0016740">
    <property type="term" value="F:transferase activity"/>
    <property type="evidence" value="ECO:0007669"/>
    <property type="project" value="UniProtKB-KW"/>
</dbReference>
<dbReference type="OrthoDB" id="526037at2"/>
<dbReference type="SUPFAM" id="SSF56112">
    <property type="entry name" value="Protein kinase-like (PK-like)"/>
    <property type="match status" value="1"/>
</dbReference>
<dbReference type="InterPro" id="IPR011009">
    <property type="entry name" value="Kinase-like_dom_sf"/>
</dbReference>
<feature type="domain" description="Aminoglycoside phosphotransferase" evidence="1">
    <location>
        <begin position="22"/>
        <end position="254"/>
    </location>
</feature>
<evidence type="ECO:0000313" key="2">
    <source>
        <dbReference type="EMBL" id="SHJ55859.1"/>
    </source>
</evidence>
<name>A0A1M6KA97_9FLAO</name>
<reference evidence="3" key="1">
    <citation type="submission" date="2016-11" db="EMBL/GenBank/DDBJ databases">
        <authorList>
            <person name="Varghese N."/>
            <person name="Submissions S."/>
        </authorList>
    </citation>
    <scope>NUCLEOTIDE SEQUENCE [LARGE SCALE GENOMIC DNA]</scope>
    <source>
        <strain evidence="3">DSM 16478</strain>
    </source>
</reference>
<dbReference type="PANTHER" id="PTHR21064:SF5">
    <property type="entry name" value="SLR1880 PROTEIN"/>
    <property type="match status" value="1"/>
</dbReference>
<accession>A0A1M6KA97</accession>
<dbReference type="Proteomes" id="UP000184314">
    <property type="component" value="Unassembled WGS sequence"/>
</dbReference>
<dbReference type="Gene3D" id="3.90.1200.10">
    <property type="match status" value="1"/>
</dbReference>
<dbReference type="InterPro" id="IPR050249">
    <property type="entry name" value="Pseudomonas-type_ThrB"/>
</dbReference>
<dbReference type="PANTHER" id="PTHR21064">
    <property type="entry name" value="AMINOGLYCOSIDE PHOSPHOTRANSFERASE DOMAIN-CONTAINING PROTEIN-RELATED"/>
    <property type="match status" value="1"/>
</dbReference>
<keyword evidence="2" id="KW-0808">Transferase</keyword>
<keyword evidence="3" id="KW-1185">Reference proteome</keyword>
<evidence type="ECO:0000313" key="3">
    <source>
        <dbReference type="Proteomes" id="UP000184314"/>
    </source>
</evidence>
<sequence>MTKESIQKILIEFKLNGSLLQWTPLTSGLINETFMVTEENGQQYILQKINTQVFKNASILMDNIQFALPVLKADDYSQITFLNTTTGTNHLIQDNDFWRMMIYIPNSTTFNTTTQTSTAFEAGRIIGKFHQLLQHADTALFNDTLPKFHNLDFRTQEFQEALQNAESQKKEIAHIAIKKAQSFLKELQYLNTSILPVRICHNDTKLNNILFSKSTKKALCLIDLDTIMKGYFFYDFGDAIRTVVNNAPEDEQNHELINFDESLFKAFVDGLASNRSFLTAADKDSLPLGAVFMPFIHGLRALTDYLNNNRYYKVTYENQNLDRCSSLFNFAEKALKKKDFMAAYIAKVLV</sequence>
<dbReference type="RefSeq" id="WP_073241308.1">
    <property type="nucleotide sequence ID" value="NZ_FQZX01000001.1"/>
</dbReference>
<proteinExistence type="predicted"/>
<organism evidence="2 3">
    <name type="scientific">Maribacter aquivivus</name>
    <dbReference type="NCBI Taxonomy" id="228958"/>
    <lineage>
        <taxon>Bacteria</taxon>
        <taxon>Pseudomonadati</taxon>
        <taxon>Bacteroidota</taxon>
        <taxon>Flavobacteriia</taxon>
        <taxon>Flavobacteriales</taxon>
        <taxon>Flavobacteriaceae</taxon>
        <taxon>Maribacter</taxon>
    </lineage>
</organism>
<evidence type="ECO:0000259" key="1">
    <source>
        <dbReference type="Pfam" id="PF01636"/>
    </source>
</evidence>